<protein>
    <submittedName>
        <fullName evidence="2">Uncharacterized protein</fullName>
    </submittedName>
</protein>
<dbReference type="Proteomes" id="UP000439903">
    <property type="component" value="Unassembled WGS sequence"/>
</dbReference>
<comment type="caution">
    <text evidence="2">The sequence shown here is derived from an EMBL/GenBank/DDBJ whole genome shotgun (WGS) entry which is preliminary data.</text>
</comment>
<feature type="chain" id="PRO_5034851985" evidence="1">
    <location>
        <begin position="22"/>
        <end position="114"/>
    </location>
</feature>
<dbReference type="AlphaFoldDB" id="A0A8H4AHT1"/>
<name>A0A8H4AHT1_GIGMA</name>
<organism evidence="2 3">
    <name type="scientific">Gigaspora margarita</name>
    <dbReference type="NCBI Taxonomy" id="4874"/>
    <lineage>
        <taxon>Eukaryota</taxon>
        <taxon>Fungi</taxon>
        <taxon>Fungi incertae sedis</taxon>
        <taxon>Mucoromycota</taxon>
        <taxon>Glomeromycotina</taxon>
        <taxon>Glomeromycetes</taxon>
        <taxon>Diversisporales</taxon>
        <taxon>Gigasporaceae</taxon>
        <taxon>Gigaspora</taxon>
    </lineage>
</organism>
<gene>
    <name evidence="2" type="ORF">F8M41_020860</name>
</gene>
<keyword evidence="3" id="KW-1185">Reference proteome</keyword>
<evidence type="ECO:0000256" key="1">
    <source>
        <dbReference type="SAM" id="SignalP"/>
    </source>
</evidence>
<evidence type="ECO:0000313" key="2">
    <source>
        <dbReference type="EMBL" id="KAF0496933.1"/>
    </source>
</evidence>
<evidence type="ECO:0000313" key="3">
    <source>
        <dbReference type="Proteomes" id="UP000439903"/>
    </source>
</evidence>
<proteinExistence type="predicted"/>
<keyword evidence="1" id="KW-0732">Signal</keyword>
<reference evidence="2 3" key="1">
    <citation type="journal article" date="2019" name="Environ. Microbiol.">
        <title>At the nexus of three kingdoms: the genome of the mycorrhizal fungus Gigaspora margarita provides insights into plant, endobacterial and fungal interactions.</title>
        <authorList>
            <person name="Venice F."/>
            <person name="Ghignone S."/>
            <person name="Salvioli di Fossalunga A."/>
            <person name="Amselem J."/>
            <person name="Novero M."/>
            <person name="Xianan X."/>
            <person name="Sedzielewska Toro K."/>
            <person name="Morin E."/>
            <person name="Lipzen A."/>
            <person name="Grigoriev I.V."/>
            <person name="Henrissat B."/>
            <person name="Martin F.M."/>
            <person name="Bonfante P."/>
        </authorList>
    </citation>
    <scope>NUCLEOTIDE SEQUENCE [LARGE SCALE GENOMIC DNA]</scope>
    <source>
        <strain evidence="2 3">BEG34</strain>
    </source>
</reference>
<accession>A0A8H4AHT1</accession>
<feature type="signal peptide" evidence="1">
    <location>
        <begin position="1"/>
        <end position="21"/>
    </location>
</feature>
<sequence length="114" mass="12237">MSKLFFLSLVFLVAMFAILSSLPISAFPSGCSGTRSCHVKCHTDVANAASHDCSVKSCTFSPGLKCDGDCVDVLEYNYNHTCEFSCGTTCAFSCPKCIKTGSNPADWDCHNCNN</sequence>
<dbReference type="EMBL" id="WTPW01000590">
    <property type="protein sequence ID" value="KAF0496933.1"/>
    <property type="molecule type" value="Genomic_DNA"/>
</dbReference>